<sequence>MSILNSIDIYIRRWKRYDSNLSRKRLLIVLFCLSLFFLYNGPSFFRWIWHKTPLLKDESINCVEREINVLIASGGSSKDDVYIWKSYEQIDKSRKQFTFYVGNGKIGFSLSHTESGHFFILGKRALDTILPFYPFIETDYLTDKTQKALIIKLVDGIAHRVTCIRSYSQPSSVVETFYAHRFISSLFVHEIRIANPSEVPLLLKFKREGWKGTDDVLKQHMVLNRDVEYHQIQGQIKSADKQKPMDFIIAAPIVPETVEIEGRGRKTLMFRTFVNYTKPGSSSSRYVDKIPELKLYLRETVKKVIEMNSATLKNYHVEAWHNLWKSGFGISHSKAEGSVNGDFINATLYYILSQKSAFADDIDIFTPTSLVEHARTNALLSRPDSCYHGYSTLQSNTLWTDLSTVQNVNKIVSLWLLTLENQGCHYLIEAGAEGTMQALILSLAPFQFTKFQVQFNAQPKDLHRDYFIRRLRYGNITFVNITVLVGEDNKASIFVALDKNIANKQLYACDAGCLDPPATLTSQPIQFPVKETQPPTAILYITFDKLRLEEFKHSLHVKEVNLAPAHEHHIIALHRHGHQLGGLPALFWVSIVFLIVIFHLFLVKLIYNEYCGNSSAVPTYERVRYAV</sequence>
<keyword evidence="5 7" id="KW-0472">Membrane</keyword>
<keyword evidence="3" id="KW-0732">Signal</keyword>
<protein>
    <submittedName>
        <fullName evidence="8">Uncharacterized protein</fullName>
    </submittedName>
</protein>
<feature type="transmembrane region" description="Helical" evidence="7">
    <location>
        <begin position="585"/>
        <end position="607"/>
    </location>
</feature>
<comment type="caution">
    <text evidence="8">The sequence shown here is derived from an EMBL/GenBank/DDBJ whole genome shotgun (WGS) entry which is preliminary data.</text>
</comment>
<keyword evidence="9" id="KW-1185">Reference proteome</keyword>
<evidence type="ECO:0000256" key="3">
    <source>
        <dbReference type="ARBA" id="ARBA00022729"/>
    </source>
</evidence>
<organism evidence="8 9">
    <name type="scientific">Dinothrombium tinctorium</name>
    <dbReference type="NCBI Taxonomy" id="1965070"/>
    <lineage>
        <taxon>Eukaryota</taxon>
        <taxon>Metazoa</taxon>
        <taxon>Ecdysozoa</taxon>
        <taxon>Arthropoda</taxon>
        <taxon>Chelicerata</taxon>
        <taxon>Arachnida</taxon>
        <taxon>Acari</taxon>
        <taxon>Acariformes</taxon>
        <taxon>Trombidiformes</taxon>
        <taxon>Prostigmata</taxon>
        <taxon>Anystina</taxon>
        <taxon>Parasitengona</taxon>
        <taxon>Trombidioidea</taxon>
        <taxon>Trombidiidae</taxon>
        <taxon>Dinothrombium</taxon>
    </lineage>
</organism>
<evidence type="ECO:0000256" key="2">
    <source>
        <dbReference type="ARBA" id="ARBA00022692"/>
    </source>
</evidence>
<dbReference type="PANTHER" id="PTHR31386:SF2">
    <property type="entry name" value="SIMILAR TO RIKEN CDNA 2510039O18"/>
    <property type="match status" value="1"/>
</dbReference>
<keyword evidence="2 7" id="KW-0812">Transmembrane</keyword>
<evidence type="ECO:0000256" key="5">
    <source>
        <dbReference type="ARBA" id="ARBA00023136"/>
    </source>
</evidence>
<reference evidence="8 9" key="1">
    <citation type="journal article" date="2018" name="Gigascience">
        <title>Genomes of trombidid mites reveal novel predicted allergens and laterally-transferred genes associated with secondary metabolism.</title>
        <authorList>
            <person name="Dong X."/>
            <person name="Chaisiri K."/>
            <person name="Xia D."/>
            <person name="Armstrong S.D."/>
            <person name="Fang Y."/>
            <person name="Donnelly M.J."/>
            <person name="Kadowaki T."/>
            <person name="McGarry J.W."/>
            <person name="Darby A.C."/>
            <person name="Makepeace B.L."/>
        </authorList>
    </citation>
    <scope>NUCLEOTIDE SEQUENCE [LARGE SCALE GENOMIC DNA]</scope>
    <source>
        <strain evidence="8">UoL-WK</strain>
    </source>
</reference>
<dbReference type="InterPro" id="IPR018795">
    <property type="entry name" value="K2013-like"/>
</dbReference>
<evidence type="ECO:0000256" key="1">
    <source>
        <dbReference type="ARBA" id="ARBA00004479"/>
    </source>
</evidence>
<dbReference type="PANTHER" id="PTHR31386">
    <property type="entry name" value="UNCHARACTERIZED PROTEIN KIAA2013"/>
    <property type="match status" value="1"/>
</dbReference>
<dbReference type="GO" id="GO:0016020">
    <property type="term" value="C:membrane"/>
    <property type="evidence" value="ECO:0007669"/>
    <property type="project" value="UniProtKB-SubCell"/>
</dbReference>
<keyword evidence="4 7" id="KW-1133">Transmembrane helix</keyword>
<evidence type="ECO:0000313" key="9">
    <source>
        <dbReference type="Proteomes" id="UP000285301"/>
    </source>
</evidence>
<comment type="subcellular location">
    <subcellularLocation>
        <location evidence="1">Membrane</location>
        <topology evidence="1">Single-pass type I membrane protein</topology>
    </subcellularLocation>
</comment>
<dbReference type="AlphaFoldDB" id="A0A3S3PBM4"/>
<proteinExistence type="predicted"/>
<gene>
    <name evidence="8" type="ORF">B4U79_11829</name>
</gene>
<dbReference type="OrthoDB" id="10017443at2759"/>
<accession>A0A3S3PBM4</accession>
<dbReference type="Pfam" id="PF10222">
    <property type="entry name" value="DUF2152"/>
    <property type="match status" value="1"/>
</dbReference>
<feature type="transmembrane region" description="Helical" evidence="7">
    <location>
        <begin position="26"/>
        <end position="49"/>
    </location>
</feature>
<dbReference type="STRING" id="1965070.A0A3S3PBM4"/>
<keyword evidence="6" id="KW-0325">Glycoprotein</keyword>
<evidence type="ECO:0000256" key="6">
    <source>
        <dbReference type="ARBA" id="ARBA00023180"/>
    </source>
</evidence>
<evidence type="ECO:0000313" key="8">
    <source>
        <dbReference type="EMBL" id="RWS16263.1"/>
    </source>
</evidence>
<evidence type="ECO:0000256" key="4">
    <source>
        <dbReference type="ARBA" id="ARBA00022989"/>
    </source>
</evidence>
<evidence type="ECO:0000256" key="7">
    <source>
        <dbReference type="SAM" id="Phobius"/>
    </source>
</evidence>
<name>A0A3S3PBM4_9ACAR</name>
<dbReference type="Proteomes" id="UP000285301">
    <property type="component" value="Unassembled WGS sequence"/>
</dbReference>
<dbReference type="EMBL" id="NCKU01000260">
    <property type="protein sequence ID" value="RWS16263.1"/>
    <property type="molecule type" value="Genomic_DNA"/>
</dbReference>